<protein>
    <submittedName>
        <fullName evidence="5">Uncharacterized protein</fullName>
    </submittedName>
</protein>
<proteinExistence type="inferred from homology"/>
<comment type="caution">
    <text evidence="5">The sequence shown here is derived from an EMBL/GenBank/DDBJ whole genome shotgun (WGS) entry which is preliminary data.</text>
</comment>
<dbReference type="Gene3D" id="3.40.50.1000">
    <property type="entry name" value="HAD superfamily/HAD-like"/>
    <property type="match status" value="1"/>
</dbReference>
<gene>
    <name evidence="5" type="ORF">LSH36_253g02047</name>
</gene>
<dbReference type="PANTHER" id="PTHR12103:SF38">
    <property type="entry name" value="5'-NUCLEOTIDASE DOMAIN-CONTAINING PROTEIN 1"/>
    <property type="match status" value="1"/>
</dbReference>
<dbReference type="PANTHER" id="PTHR12103">
    <property type="entry name" value="5'-NUCLEOTIDASE DOMAIN-CONTAINING"/>
    <property type="match status" value="1"/>
</dbReference>
<dbReference type="Proteomes" id="UP001208570">
    <property type="component" value="Unassembled WGS sequence"/>
</dbReference>
<accession>A0AAD9JL12</accession>
<dbReference type="InterPro" id="IPR036412">
    <property type="entry name" value="HAD-like_sf"/>
</dbReference>
<evidence type="ECO:0000256" key="1">
    <source>
        <dbReference type="ARBA" id="ARBA00009589"/>
    </source>
</evidence>
<dbReference type="AlphaFoldDB" id="A0AAD9JL12"/>
<evidence type="ECO:0000313" key="5">
    <source>
        <dbReference type="EMBL" id="KAK2154932.1"/>
    </source>
</evidence>
<dbReference type="SUPFAM" id="SSF56784">
    <property type="entry name" value="HAD-like"/>
    <property type="match status" value="1"/>
</dbReference>
<evidence type="ECO:0000256" key="2">
    <source>
        <dbReference type="ARBA" id="ARBA00022723"/>
    </source>
</evidence>
<keyword evidence="6" id="KW-1185">Reference proteome</keyword>
<dbReference type="Pfam" id="PF05761">
    <property type="entry name" value="5_nucleotid"/>
    <property type="match status" value="1"/>
</dbReference>
<reference evidence="5" key="1">
    <citation type="journal article" date="2023" name="Mol. Biol. Evol.">
        <title>Third-Generation Sequencing Reveals the Adaptive Role of the Epigenome in Three Deep-Sea Polychaetes.</title>
        <authorList>
            <person name="Perez M."/>
            <person name="Aroh O."/>
            <person name="Sun Y."/>
            <person name="Lan Y."/>
            <person name="Juniper S.K."/>
            <person name="Young C.R."/>
            <person name="Angers B."/>
            <person name="Qian P.Y."/>
        </authorList>
    </citation>
    <scope>NUCLEOTIDE SEQUENCE</scope>
    <source>
        <strain evidence="5">P08H-3</strain>
    </source>
</reference>
<dbReference type="GO" id="GO:0008253">
    <property type="term" value="F:5'-nucleotidase activity"/>
    <property type="evidence" value="ECO:0007669"/>
    <property type="project" value="TreeGrafter"/>
</dbReference>
<evidence type="ECO:0000256" key="3">
    <source>
        <dbReference type="ARBA" id="ARBA00022801"/>
    </source>
</evidence>
<name>A0AAD9JL12_9ANNE</name>
<evidence type="ECO:0000313" key="6">
    <source>
        <dbReference type="Proteomes" id="UP001208570"/>
    </source>
</evidence>
<keyword evidence="3" id="KW-0378">Hydrolase</keyword>
<sequence length="426" mass="48450">MNSKRQSENFCINEYDAVGFDLDGCLLKYKWNAFFELLHHYLTTYLTKVKHYDPSHIQPFNDGWKEVMFRGFFVDTKRGNLLLVLGDGTIERAFHGKVSLSCDRITSIYPDAKLPVFEQILKNFVSADEYHMIDNYFEGPLVMIFTDLITTIDNKVCKQQAQLSVMKSLDTGITYQKVWDDIFSGYLDFFDPEPTDMASRFIEISVNPAPYGIPCSRHLKNWLKCLKAANKCVFLMTSSTVTFAKGILHYILGEDYNDYFDFGIGRAGKPSFFSCYRKFVDVDDRQAVVTKIEAKKWYEFGCFGIFTGLLGTFTGMTKPKVLYIGDSIKNDAFPASRVAHWGALLILEAMEVEGCESPDPEKNNCHCKIVDDEDALYVGSNPVWGSFFLNNGKDTLFARVVKEASDVAIPWLDYISGKSLFPIKCG</sequence>
<keyword evidence="2" id="KW-0479">Metal-binding</keyword>
<organism evidence="5 6">
    <name type="scientific">Paralvinella palmiformis</name>
    <dbReference type="NCBI Taxonomy" id="53620"/>
    <lineage>
        <taxon>Eukaryota</taxon>
        <taxon>Metazoa</taxon>
        <taxon>Spiralia</taxon>
        <taxon>Lophotrochozoa</taxon>
        <taxon>Annelida</taxon>
        <taxon>Polychaeta</taxon>
        <taxon>Sedentaria</taxon>
        <taxon>Canalipalpata</taxon>
        <taxon>Terebellida</taxon>
        <taxon>Terebelliformia</taxon>
        <taxon>Alvinellidae</taxon>
        <taxon>Paralvinella</taxon>
    </lineage>
</organism>
<dbReference type="InterPro" id="IPR023214">
    <property type="entry name" value="HAD_sf"/>
</dbReference>
<keyword evidence="4" id="KW-0460">Magnesium</keyword>
<dbReference type="EMBL" id="JAODUP010000253">
    <property type="protein sequence ID" value="KAK2154932.1"/>
    <property type="molecule type" value="Genomic_DNA"/>
</dbReference>
<dbReference type="GO" id="GO:0046872">
    <property type="term" value="F:metal ion binding"/>
    <property type="evidence" value="ECO:0007669"/>
    <property type="project" value="UniProtKB-KW"/>
</dbReference>
<evidence type="ECO:0000256" key="4">
    <source>
        <dbReference type="ARBA" id="ARBA00022842"/>
    </source>
</evidence>
<comment type="similarity">
    <text evidence="1">Belongs to the 5'(3')-deoxyribonucleotidase family.</text>
</comment>
<dbReference type="InterPro" id="IPR008380">
    <property type="entry name" value="HAD-SF_hydro_IG_5-nucl"/>
</dbReference>